<evidence type="ECO:0000256" key="1">
    <source>
        <dbReference type="SAM" id="Phobius"/>
    </source>
</evidence>
<comment type="caution">
    <text evidence="2">The sequence shown here is derived from an EMBL/GenBank/DDBJ whole genome shotgun (WGS) entry which is preliminary data.</text>
</comment>
<proteinExistence type="predicted"/>
<protein>
    <submittedName>
        <fullName evidence="2">DoxX family protein</fullName>
    </submittedName>
</protein>
<dbReference type="Proteomes" id="UP001179363">
    <property type="component" value="Unassembled WGS sequence"/>
</dbReference>
<feature type="transmembrane region" description="Helical" evidence="1">
    <location>
        <begin position="6"/>
        <end position="26"/>
    </location>
</feature>
<keyword evidence="1" id="KW-0812">Transmembrane</keyword>
<reference evidence="2" key="1">
    <citation type="submission" date="2022-01" db="EMBL/GenBank/DDBJ databases">
        <title>Gillisia lutea sp. nov., isolated from marine plastic residues from the Malvarosa beach (Valencia, Spain).</title>
        <authorList>
            <person name="Vidal-Verdu A."/>
            <person name="Molina-Menor E."/>
            <person name="Satari L."/>
            <person name="Pascual J."/>
            <person name="Pereto J."/>
            <person name="Porcar M."/>
        </authorList>
    </citation>
    <scope>NUCLEOTIDE SEQUENCE</scope>
    <source>
        <strain evidence="2">M10.2A</strain>
    </source>
</reference>
<organism evidence="2 3">
    <name type="scientific">Gillisia lutea</name>
    <dbReference type="NCBI Taxonomy" id="2909668"/>
    <lineage>
        <taxon>Bacteria</taxon>
        <taxon>Pseudomonadati</taxon>
        <taxon>Bacteroidota</taxon>
        <taxon>Flavobacteriia</taxon>
        <taxon>Flavobacteriales</taxon>
        <taxon>Flavobacteriaceae</taxon>
        <taxon>Gillisia</taxon>
    </lineage>
</organism>
<name>A0ABS9ECP2_9FLAO</name>
<dbReference type="RefSeq" id="WP_236132785.1">
    <property type="nucleotide sequence ID" value="NZ_JAKGTH010000006.1"/>
</dbReference>
<gene>
    <name evidence="2" type="ORF">L1I30_03105</name>
</gene>
<evidence type="ECO:0000313" key="3">
    <source>
        <dbReference type="Proteomes" id="UP001179363"/>
    </source>
</evidence>
<keyword evidence="3" id="KW-1185">Reference proteome</keyword>
<feature type="transmembrane region" description="Helical" evidence="1">
    <location>
        <begin position="54"/>
        <end position="79"/>
    </location>
</feature>
<accession>A0ABS9ECP2</accession>
<keyword evidence="1" id="KW-1133">Transmembrane helix</keyword>
<evidence type="ECO:0000313" key="2">
    <source>
        <dbReference type="EMBL" id="MCF4100646.1"/>
    </source>
</evidence>
<feature type="transmembrane region" description="Helical" evidence="1">
    <location>
        <begin position="85"/>
        <end position="103"/>
    </location>
</feature>
<feature type="transmembrane region" description="Helical" evidence="1">
    <location>
        <begin position="110"/>
        <end position="130"/>
    </location>
</feature>
<dbReference type="EMBL" id="JAKGTH010000006">
    <property type="protein sequence ID" value="MCF4100646.1"/>
    <property type="molecule type" value="Genomic_DNA"/>
</dbReference>
<sequence length="131" mass="14557">MSNIQSYITEILILLFIIITFLQSGVDKIMDWKGNIGWLKEHFSKTFLARQVPLMLAIVLLLELLTGVLAVIGVIQIISSANLEIGWYACVLGAITLLMLLFGQRVAKDYPGAFTITGYFVVVILGVYIFS</sequence>
<keyword evidence="1" id="KW-0472">Membrane</keyword>